<keyword evidence="2" id="KW-1185">Reference proteome</keyword>
<dbReference type="EMBL" id="JAUDCF010000005">
    <property type="protein sequence ID" value="MDM8145023.1"/>
    <property type="molecule type" value="Genomic_DNA"/>
</dbReference>
<gene>
    <name evidence="1" type="ORF">QUW02_03615</name>
</gene>
<organism evidence="1 2">
    <name type="scientific">Bacteroides eggerthii</name>
    <dbReference type="NCBI Taxonomy" id="28111"/>
    <lineage>
        <taxon>Bacteria</taxon>
        <taxon>Pseudomonadati</taxon>
        <taxon>Bacteroidota</taxon>
        <taxon>Bacteroidia</taxon>
        <taxon>Bacteroidales</taxon>
        <taxon>Bacteroidaceae</taxon>
        <taxon>Bacteroides</taxon>
    </lineage>
</organism>
<proteinExistence type="predicted"/>
<comment type="caution">
    <text evidence="1">The sequence shown here is derived from an EMBL/GenBank/DDBJ whole genome shotgun (WGS) entry which is preliminary data.</text>
</comment>
<evidence type="ECO:0000313" key="2">
    <source>
        <dbReference type="Proteomes" id="UP001228403"/>
    </source>
</evidence>
<name>A0ABT7U5G6_9BACE</name>
<sequence length="70" mass="7941">MRKIKKFNLGASQILSSEEMLKLCGMENIPFKCSYAGQKCAIYAEDSVNTGTCQWKNYNSDSQYLMCVID</sequence>
<evidence type="ECO:0008006" key="3">
    <source>
        <dbReference type="Google" id="ProtNLM"/>
    </source>
</evidence>
<dbReference type="Proteomes" id="UP001228403">
    <property type="component" value="Unassembled WGS sequence"/>
</dbReference>
<evidence type="ECO:0000313" key="1">
    <source>
        <dbReference type="EMBL" id="MDM8145023.1"/>
    </source>
</evidence>
<reference evidence="1 2" key="1">
    <citation type="submission" date="2023-06" db="EMBL/GenBank/DDBJ databases">
        <authorList>
            <person name="Zeman M."/>
            <person name="Kubasova T."/>
            <person name="Jahodarova E."/>
            <person name="Nykrynova M."/>
            <person name="Rychlik I."/>
        </authorList>
    </citation>
    <scope>NUCLEOTIDE SEQUENCE [LARGE SCALE GENOMIC DNA]</scope>
    <source>
        <strain evidence="1 2">ET4</strain>
    </source>
</reference>
<accession>A0ABT7U5G6</accession>
<reference evidence="2" key="2">
    <citation type="submission" date="2023-07" db="EMBL/GenBank/DDBJ databases">
        <title>Identification and characterization of horizontal gene transfer across gut microbiota members of farm animals based on homology search.</title>
        <authorList>
            <person name="Schwarzerova J."/>
            <person name="Nykrynova M."/>
            <person name="Jureckova K."/>
            <person name="Cejkova D."/>
            <person name="Rychlik I."/>
        </authorList>
    </citation>
    <scope>NUCLEOTIDE SEQUENCE [LARGE SCALE GENOMIC DNA]</scope>
    <source>
        <strain evidence="2">ET4</strain>
    </source>
</reference>
<protein>
    <recommendedName>
        <fullName evidence="3">Natural product, GG-Bacteroidales family</fullName>
    </recommendedName>
</protein>